<evidence type="ECO:0000256" key="1">
    <source>
        <dbReference type="PROSITE-ProRule" id="PRU01005"/>
    </source>
</evidence>
<keyword evidence="5" id="KW-1185">Reference proteome</keyword>
<feature type="domain" description="ShKT" evidence="3">
    <location>
        <begin position="208"/>
        <end position="242"/>
    </location>
</feature>
<gene>
    <name evidence="4" type="ORF">PENTCL1PPCAC_9335</name>
</gene>
<dbReference type="SMART" id="SM00254">
    <property type="entry name" value="ShKT"/>
    <property type="match status" value="1"/>
</dbReference>
<reference evidence="4" key="1">
    <citation type="submission" date="2023-10" db="EMBL/GenBank/DDBJ databases">
        <title>Genome assembly of Pristionchus species.</title>
        <authorList>
            <person name="Yoshida K."/>
            <person name="Sommer R.J."/>
        </authorList>
    </citation>
    <scope>NUCLEOTIDE SEQUENCE</scope>
    <source>
        <strain evidence="4">RS0144</strain>
    </source>
</reference>
<keyword evidence="1" id="KW-1015">Disulfide bond</keyword>
<feature type="disulfide bond" evidence="1">
    <location>
        <begin position="208"/>
        <end position="242"/>
    </location>
</feature>
<dbReference type="PROSITE" id="PS51670">
    <property type="entry name" value="SHKT"/>
    <property type="match status" value="1"/>
</dbReference>
<proteinExistence type="predicted"/>
<protein>
    <recommendedName>
        <fullName evidence="3">ShKT domain-containing protein</fullName>
    </recommendedName>
</protein>
<evidence type="ECO:0000313" key="5">
    <source>
        <dbReference type="Proteomes" id="UP001432027"/>
    </source>
</evidence>
<dbReference type="EMBL" id="BTSX01000002">
    <property type="protein sequence ID" value="GMS87160.1"/>
    <property type="molecule type" value="Genomic_DNA"/>
</dbReference>
<dbReference type="AlphaFoldDB" id="A0AAV5SWR1"/>
<organism evidence="4 5">
    <name type="scientific">Pristionchus entomophagus</name>
    <dbReference type="NCBI Taxonomy" id="358040"/>
    <lineage>
        <taxon>Eukaryota</taxon>
        <taxon>Metazoa</taxon>
        <taxon>Ecdysozoa</taxon>
        <taxon>Nematoda</taxon>
        <taxon>Chromadorea</taxon>
        <taxon>Rhabditida</taxon>
        <taxon>Rhabditina</taxon>
        <taxon>Diplogasteromorpha</taxon>
        <taxon>Diplogasteroidea</taxon>
        <taxon>Neodiplogasteridae</taxon>
        <taxon>Pristionchus</taxon>
    </lineage>
</organism>
<evidence type="ECO:0000313" key="4">
    <source>
        <dbReference type="EMBL" id="GMS87160.1"/>
    </source>
</evidence>
<sequence length="248" mass="27181">QATARNVANIMARLLKEIIESSRRDDTETAAPPAPPPSPAPVTESARPFLTTGLDEFQSATEIPMETTRSRVEAARTSEELQEILIANVDGEKMLSATIRHTENTDSNELTTPISITVTSVPLSIATTPPTEVNYSKETVNATSPMPMIINTAIEDAATSARITTKTESASNPAGSSTPFPTLIPQATTERSERKVLFTTRHFNPKVCEDNHSLCNVWSKYGECVKNPGYMYKYCRQSCGICSNRRRL</sequence>
<feature type="non-terminal residue" evidence="4">
    <location>
        <position position="1"/>
    </location>
</feature>
<evidence type="ECO:0000256" key="2">
    <source>
        <dbReference type="SAM" id="MobiDB-lite"/>
    </source>
</evidence>
<comment type="caution">
    <text evidence="1">Lacks conserved residue(s) required for the propagation of feature annotation.</text>
</comment>
<dbReference type="Pfam" id="PF01549">
    <property type="entry name" value="ShK"/>
    <property type="match status" value="1"/>
</dbReference>
<dbReference type="InterPro" id="IPR003582">
    <property type="entry name" value="ShKT_dom"/>
</dbReference>
<dbReference type="Proteomes" id="UP001432027">
    <property type="component" value="Unassembled WGS sequence"/>
</dbReference>
<accession>A0AAV5SWR1</accession>
<name>A0AAV5SWR1_9BILA</name>
<comment type="caution">
    <text evidence="4">The sequence shown here is derived from an EMBL/GenBank/DDBJ whole genome shotgun (WGS) entry which is preliminary data.</text>
</comment>
<feature type="region of interest" description="Disordered" evidence="2">
    <location>
        <begin position="21"/>
        <end position="46"/>
    </location>
</feature>
<evidence type="ECO:0000259" key="3">
    <source>
        <dbReference type="PROSITE" id="PS51670"/>
    </source>
</evidence>